<accession>A0AAX4HNV8</accession>
<dbReference type="KEGG" id="psti:SOO65_20285"/>
<keyword evidence="2" id="KW-1185">Reference proteome</keyword>
<name>A0AAX4HNV8_9BACT</name>
<dbReference type="PROSITE" id="PS51257">
    <property type="entry name" value="PROKAR_LIPOPROTEIN"/>
    <property type="match status" value="1"/>
</dbReference>
<sequence>MKKINLLFVLLLTGCAGVKVIHPNDKYKGPPGTFTCSIVASNGKRVFATGNSKDEARNEALARCRDKTIISSCQTKNTKCEKN</sequence>
<protein>
    <recommendedName>
        <fullName evidence="3">DUF4189 domain-containing protein</fullName>
    </recommendedName>
</protein>
<organism evidence="1 2">
    <name type="scientific">Peredibacter starrii</name>
    <dbReference type="NCBI Taxonomy" id="28202"/>
    <lineage>
        <taxon>Bacteria</taxon>
        <taxon>Pseudomonadati</taxon>
        <taxon>Bdellovibrionota</taxon>
        <taxon>Bacteriovoracia</taxon>
        <taxon>Bacteriovoracales</taxon>
        <taxon>Bacteriovoracaceae</taxon>
        <taxon>Peredibacter</taxon>
    </lineage>
</organism>
<evidence type="ECO:0000313" key="2">
    <source>
        <dbReference type="Proteomes" id="UP001324634"/>
    </source>
</evidence>
<evidence type="ECO:0008006" key="3">
    <source>
        <dbReference type="Google" id="ProtNLM"/>
    </source>
</evidence>
<dbReference type="Proteomes" id="UP001324634">
    <property type="component" value="Chromosome"/>
</dbReference>
<dbReference type="EMBL" id="CP139487">
    <property type="protein sequence ID" value="WPU65038.1"/>
    <property type="molecule type" value="Genomic_DNA"/>
</dbReference>
<dbReference type="AlphaFoldDB" id="A0AAX4HNV8"/>
<evidence type="ECO:0000313" key="1">
    <source>
        <dbReference type="EMBL" id="WPU65038.1"/>
    </source>
</evidence>
<dbReference type="RefSeq" id="WP_321394977.1">
    <property type="nucleotide sequence ID" value="NZ_CP139487.1"/>
</dbReference>
<gene>
    <name evidence="1" type="ORF">SOO65_20285</name>
</gene>
<proteinExistence type="predicted"/>
<reference evidence="1 2" key="1">
    <citation type="submission" date="2023-11" db="EMBL/GenBank/DDBJ databases">
        <title>Peredibacter starrii A3.12.</title>
        <authorList>
            <person name="Mitchell R.J."/>
        </authorList>
    </citation>
    <scope>NUCLEOTIDE SEQUENCE [LARGE SCALE GENOMIC DNA]</scope>
    <source>
        <strain evidence="1 2">A3.12</strain>
    </source>
</reference>